<reference evidence="1 2" key="1">
    <citation type="journal article" date="2019" name="Nat. Ecol. Evol.">
        <title>Megaphylogeny resolves global patterns of mushroom evolution.</title>
        <authorList>
            <person name="Varga T."/>
            <person name="Krizsan K."/>
            <person name="Foldi C."/>
            <person name="Dima B."/>
            <person name="Sanchez-Garcia M."/>
            <person name="Sanchez-Ramirez S."/>
            <person name="Szollosi G.J."/>
            <person name="Szarkandi J.G."/>
            <person name="Papp V."/>
            <person name="Albert L."/>
            <person name="Andreopoulos W."/>
            <person name="Angelini C."/>
            <person name="Antonin V."/>
            <person name="Barry K.W."/>
            <person name="Bougher N.L."/>
            <person name="Buchanan P."/>
            <person name="Buyck B."/>
            <person name="Bense V."/>
            <person name="Catcheside P."/>
            <person name="Chovatia M."/>
            <person name="Cooper J."/>
            <person name="Damon W."/>
            <person name="Desjardin D."/>
            <person name="Finy P."/>
            <person name="Geml J."/>
            <person name="Haridas S."/>
            <person name="Hughes K."/>
            <person name="Justo A."/>
            <person name="Karasinski D."/>
            <person name="Kautmanova I."/>
            <person name="Kiss B."/>
            <person name="Kocsube S."/>
            <person name="Kotiranta H."/>
            <person name="LaButti K.M."/>
            <person name="Lechner B.E."/>
            <person name="Liimatainen K."/>
            <person name="Lipzen A."/>
            <person name="Lukacs Z."/>
            <person name="Mihaltcheva S."/>
            <person name="Morgado L.N."/>
            <person name="Niskanen T."/>
            <person name="Noordeloos M.E."/>
            <person name="Ohm R.A."/>
            <person name="Ortiz-Santana B."/>
            <person name="Ovrebo C."/>
            <person name="Racz N."/>
            <person name="Riley R."/>
            <person name="Savchenko A."/>
            <person name="Shiryaev A."/>
            <person name="Soop K."/>
            <person name="Spirin V."/>
            <person name="Szebenyi C."/>
            <person name="Tomsovsky M."/>
            <person name="Tulloss R.E."/>
            <person name="Uehling J."/>
            <person name="Grigoriev I.V."/>
            <person name="Vagvolgyi C."/>
            <person name="Papp T."/>
            <person name="Martin F.M."/>
            <person name="Miettinen O."/>
            <person name="Hibbett D.S."/>
            <person name="Nagy L.G."/>
        </authorList>
    </citation>
    <scope>NUCLEOTIDE SEQUENCE [LARGE SCALE GENOMIC DNA]</scope>
    <source>
        <strain evidence="1 2">CBS 962.96</strain>
    </source>
</reference>
<dbReference type="AlphaFoldDB" id="A0A4S8KZK2"/>
<dbReference type="Proteomes" id="UP000297245">
    <property type="component" value="Unassembled WGS sequence"/>
</dbReference>
<organism evidence="1 2">
    <name type="scientific">Dendrothele bispora (strain CBS 962.96)</name>
    <dbReference type="NCBI Taxonomy" id="1314807"/>
    <lineage>
        <taxon>Eukaryota</taxon>
        <taxon>Fungi</taxon>
        <taxon>Dikarya</taxon>
        <taxon>Basidiomycota</taxon>
        <taxon>Agaricomycotina</taxon>
        <taxon>Agaricomycetes</taxon>
        <taxon>Agaricomycetidae</taxon>
        <taxon>Agaricales</taxon>
        <taxon>Agaricales incertae sedis</taxon>
        <taxon>Dendrothele</taxon>
    </lineage>
</organism>
<evidence type="ECO:0000313" key="1">
    <source>
        <dbReference type="EMBL" id="THU81430.1"/>
    </source>
</evidence>
<keyword evidence="2" id="KW-1185">Reference proteome</keyword>
<gene>
    <name evidence="1" type="ORF">K435DRAFT_809085</name>
</gene>
<dbReference type="EMBL" id="ML179810">
    <property type="protein sequence ID" value="THU81430.1"/>
    <property type="molecule type" value="Genomic_DNA"/>
</dbReference>
<name>A0A4S8KZK2_DENBC</name>
<sequence>MSLVVNEGSQGHMVPARIFYYDIIRDRGSTKQHLVCPRERRKVGRHLQPSEEFLIQGTRSNLHKLQSNSPKCFGRRWDRVLLELELELDAGALLLPLPLYEPALRSGLVGISDASDEDEELLLEDADGMLIKFSYEGEGYEADFTNPSLLAGRVLAHLETPLLFRTITQFGKFRTATFPSCHQLAFESNNCRLVQHTCTTDPQNGIDICIISPYYAVLTIAGVRLWPRYT</sequence>
<protein>
    <submittedName>
        <fullName evidence="1">Uncharacterized protein</fullName>
    </submittedName>
</protein>
<proteinExistence type="predicted"/>
<evidence type="ECO:0000313" key="2">
    <source>
        <dbReference type="Proteomes" id="UP000297245"/>
    </source>
</evidence>
<accession>A0A4S8KZK2</accession>